<evidence type="ECO:0000259" key="10">
    <source>
        <dbReference type="PROSITE" id="PS50111"/>
    </source>
</evidence>
<keyword evidence="5 7" id="KW-0807">Transducer</keyword>
<dbReference type="PRINTS" id="PR00260">
    <property type="entry name" value="CHEMTRNSDUCR"/>
</dbReference>
<feature type="domain" description="HAMP" evidence="11">
    <location>
        <begin position="214"/>
        <end position="267"/>
    </location>
</feature>
<evidence type="ECO:0000256" key="1">
    <source>
        <dbReference type="ARBA" id="ARBA00004141"/>
    </source>
</evidence>
<evidence type="ECO:0000256" key="4">
    <source>
        <dbReference type="ARBA" id="ARBA00023136"/>
    </source>
</evidence>
<evidence type="ECO:0000256" key="8">
    <source>
        <dbReference type="SAM" id="MobiDB-lite"/>
    </source>
</evidence>
<evidence type="ECO:0000256" key="6">
    <source>
        <dbReference type="ARBA" id="ARBA00029447"/>
    </source>
</evidence>
<comment type="similarity">
    <text evidence="6">Belongs to the methyl-accepting chemotaxis (MCP) protein family.</text>
</comment>
<dbReference type="Pfam" id="PF12729">
    <property type="entry name" value="4HB_MCP_1"/>
    <property type="match status" value="1"/>
</dbReference>
<keyword evidence="2 9" id="KW-0812">Transmembrane</keyword>
<gene>
    <name evidence="12" type="ORF">EDC29_101565</name>
</gene>
<evidence type="ECO:0000256" key="7">
    <source>
        <dbReference type="PROSITE-ProRule" id="PRU00284"/>
    </source>
</evidence>
<feature type="compositionally biased region" description="Polar residues" evidence="8">
    <location>
        <begin position="321"/>
        <end position="341"/>
    </location>
</feature>
<dbReference type="SMART" id="SM00304">
    <property type="entry name" value="HAMP"/>
    <property type="match status" value="1"/>
</dbReference>
<dbReference type="GO" id="GO:0004888">
    <property type="term" value="F:transmembrane signaling receptor activity"/>
    <property type="evidence" value="ECO:0007669"/>
    <property type="project" value="InterPro"/>
</dbReference>
<sequence>MKLIDNAKVSTKLAVLALIPIVAMVVLTWGATTLLQRVNGGIDRIYQDRVVPLQGLKDIADDYAVFVIDAVNKANAGRFTAEQALASIREARAEIEGNWTAYLQTELTEEEQRLVAEARSLFTVADRAIGALERELGGMRGVVAGRLDAFDGPLYEQIDPISAKITELVELQLAVAGEERERANTLYANSRLLFIGLAVLTTLVLVVLGWVTYRSITSQLGQLRATMVHIAEHSDLSVAIDLRTDNEIGQIAHAFAQMLEHFRELVERLGGSAISLSSAATQMSGSLVEAREGAAQQNVESEHVATAMQEMTASAEEVARNTASAADSAQGAKSLSDQGRTQAHETVEAITGLAARIETAAGVLHSLENDAQDIGKVLDVIQSITEQTNLLALNAAIEAARAGEAGRGFAVVADEVRTLASRTQSSAREIEAMVARLQQSSQQAAQEMGQSQEAAALSVERVGRAGESLEAITGAVDGISEMMNRIATAAEEQTAVANEINQGVVAISDANHRSSENMTELEHAGQQLERLAEELQAEATRFKT</sequence>
<proteinExistence type="inferred from homology"/>
<evidence type="ECO:0000256" key="2">
    <source>
        <dbReference type="ARBA" id="ARBA00022692"/>
    </source>
</evidence>
<dbReference type="PROSITE" id="PS50885">
    <property type="entry name" value="HAMP"/>
    <property type="match status" value="1"/>
</dbReference>
<dbReference type="AlphaFoldDB" id="A0A4R4AL28"/>
<feature type="transmembrane region" description="Helical" evidence="9">
    <location>
        <begin position="13"/>
        <end position="35"/>
    </location>
</feature>
<dbReference type="InterPro" id="IPR004089">
    <property type="entry name" value="MCPsignal_dom"/>
</dbReference>
<dbReference type="RefSeq" id="WP_123141332.1">
    <property type="nucleotide sequence ID" value="NZ_NRRH01000023.1"/>
</dbReference>
<dbReference type="InterPro" id="IPR024478">
    <property type="entry name" value="HlyB_4HB_MCP"/>
</dbReference>
<keyword evidence="4 9" id="KW-0472">Membrane</keyword>
<dbReference type="FunFam" id="1.10.287.950:FF:000001">
    <property type="entry name" value="Methyl-accepting chemotaxis sensory transducer"/>
    <property type="match status" value="1"/>
</dbReference>
<protein>
    <submittedName>
        <fullName evidence="12">Methyl-accepting chemotaxis sensory transducer</fullName>
    </submittedName>
</protein>
<dbReference type="InterPro" id="IPR003660">
    <property type="entry name" value="HAMP_dom"/>
</dbReference>
<dbReference type="SMART" id="SM00283">
    <property type="entry name" value="MA"/>
    <property type="match status" value="1"/>
</dbReference>
<feature type="region of interest" description="Disordered" evidence="8">
    <location>
        <begin position="319"/>
        <end position="341"/>
    </location>
</feature>
<dbReference type="PANTHER" id="PTHR32089">
    <property type="entry name" value="METHYL-ACCEPTING CHEMOTAXIS PROTEIN MCPB"/>
    <property type="match status" value="1"/>
</dbReference>
<dbReference type="Gene3D" id="1.10.287.950">
    <property type="entry name" value="Methyl-accepting chemotaxis protein"/>
    <property type="match status" value="1"/>
</dbReference>
<accession>A0A4R4AL28</accession>
<comment type="caution">
    <text evidence="12">The sequence shown here is derived from an EMBL/GenBank/DDBJ whole genome shotgun (WGS) entry which is preliminary data.</text>
</comment>
<dbReference type="PANTHER" id="PTHR32089:SF119">
    <property type="entry name" value="METHYL-ACCEPTING CHEMOTAXIS PROTEIN CTPL"/>
    <property type="match status" value="1"/>
</dbReference>
<dbReference type="GO" id="GO:0016020">
    <property type="term" value="C:membrane"/>
    <property type="evidence" value="ECO:0007669"/>
    <property type="project" value="UniProtKB-SubCell"/>
</dbReference>
<organism evidence="12 13">
    <name type="scientific">Marichromatium gracile</name>
    <name type="common">Chromatium gracile</name>
    <dbReference type="NCBI Taxonomy" id="1048"/>
    <lineage>
        <taxon>Bacteria</taxon>
        <taxon>Pseudomonadati</taxon>
        <taxon>Pseudomonadota</taxon>
        <taxon>Gammaproteobacteria</taxon>
        <taxon>Chromatiales</taxon>
        <taxon>Chromatiaceae</taxon>
        <taxon>Marichromatium</taxon>
    </lineage>
</organism>
<dbReference type="InterPro" id="IPR004090">
    <property type="entry name" value="Chemotax_Me-accpt_rcpt"/>
</dbReference>
<dbReference type="GO" id="GO:0007165">
    <property type="term" value="P:signal transduction"/>
    <property type="evidence" value="ECO:0007669"/>
    <property type="project" value="UniProtKB-KW"/>
</dbReference>
<evidence type="ECO:0000259" key="11">
    <source>
        <dbReference type="PROSITE" id="PS50885"/>
    </source>
</evidence>
<reference evidence="12 13" key="1">
    <citation type="submission" date="2019-03" db="EMBL/GenBank/DDBJ databases">
        <title>Genomic Encyclopedia of Type Strains, Phase IV (KMG-IV): sequencing the most valuable type-strain genomes for metagenomic binning, comparative biology and taxonomic classification.</title>
        <authorList>
            <person name="Goeker M."/>
        </authorList>
    </citation>
    <scope>NUCLEOTIDE SEQUENCE [LARGE SCALE GENOMIC DNA]</scope>
    <source>
        <strain evidence="12 13">DSM 203</strain>
    </source>
</reference>
<dbReference type="Proteomes" id="UP000295247">
    <property type="component" value="Unassembled WGS sequence"/>
</dbReference>
<comment type="subcellular location">
    <subcellularLocation>
        <location evidence="1">Membrane</location>
        <topology evidence="1">Multi-pass membrane protein</topology>
    </subcellularLocation>
</comment>
<dbReference type="Pfam" id="PF00672">
    <property type="entry name" value="HAMP"/>
    <property type="match status" value="1"/>
</dbReference>
<dbReference type="EMBL" id="SMDC01000001">
    <property type="protein sequence ID" value="TCW40148.1"/>
    <property type="molecule type" value="Genomic_DNA"/>
</dbReference>
<evidence type="ECO:0000256" key="5">
    <source>
        <dbReference type="ARBA" id="ARBA00023224"/>
    </source>
</evidence>
<evidence type="ECO:0000256" key="9">
    <source>
        <dbReference type="SAM" id="Phobius"/>
    </source>
</evidence>
<dbReference type="CDD" id="cd06225">
    <property type="entry name" value="HAMP"/>
    <property type="match status" value="1"/>
</dbReference>
<feature type="transmembrane region" description="Helical" evidence="9">
    <location>
        <begin position="192"/>
        <end position="213"/>
    </location>
</feature>
<dbReference type="CDD" id="cd11386">
    <property type="entry name" value="MCP_signal"/>
    <property type="match status" value="1"/>
</dbReference>
<dbReference type="PROSITE" id="PS50111">
    <property type="entry name" value="CHEMOTAXIS_TRANSDUC_2"/>
    <property type="match status" value="1"/>
</dbReference>
<name>A0A4R4AL28_MARGR</name>
<evidence type="ECO:0000313" key="13">
    <source>
        <dbReference type="Proteomes" id="UP000295247"/>
    </source>
</evidence>
<evidence type="ECO:0000313" key="12">
    <source>
        <dbReference type="EMBL" id="TCW40148.1"/>
    </source>
</evidence>
<dbReference type="SUPFAM" id="SSF58104">
    <property type="entry name" value="Methyl-accepting chemotaxis protein (MCP) signaling domain"/>
    <property type="match status" value="1"/>
</dbReference>
<keyword evidence="3 9" id="KW-1133">Transmembrane helix</keyword>
<evidence type="ECO:0000256" key="3">
    <source>
        <dbReference type="ARBA" id="ARBA00022989"/>
    </source>
</evidence>
<dbReference type="Pfam" id="PF00015">
    <property type="entry name" value="MCPsignal"/>
    <property type="match status" value="1"/>
</dbReference>
<dbReference type="GO" id="GO:0006935">
    <property type="term" value="P:chemotaxis"/>
    <property type="evidence" value="ECO:0007669"/>
    <property type="project" value="InterPro"/>
</dbReference>
<feature type="domain" description="Methyl-accepting transducer" evidence="10">
    <location>
        <begin position="272"/>
        <end position="508"/>
    </location>
</feature>